<dbReference type="Proteomes" id="UP000554965">
    <property type="component" value="Unassembled WGS sequence"/>
</dbReference>
<sequence>MQNERTAYSPDVVADQPTPRIRELIRQAAWIALNPSPQWLDEFDRATLTAHPALAADPKLAQTVSRSNRTNLYRFTVAHLRDPGGPVPANLGGNPLRLARELMRRGLDASAAAIYRNGLNMALGRWTDIVFDLTSDRNELRELLDVVSRSANDYLDATLAGIAKQLQFEHDELLRDICTERLNLVQALLDGRPMNRTHAEARLGYALHRRHTAAIIWCDEVDADHSHLDRAADAFSQAVGCPQSLKVTPNAATRWVWVKDVGALDSDQVQLVLQDIPNVRIAIGTNALGIDGFRRSHQEALNTQQTLVRLGSSQRVAFFDAIQMVALLTQDRKGADAFIQTTLGDFTSASPVLQTTLLTYINESCNAVRTAQRLHIHRNTLLYRLESAQRLLPRPLENSAVRVAVALEALQWRGHPAIPAKHPTEEPSEETASQH</sequence>
<organism evidence="5 6">
    <name type="scientific">Mycobacterium simulans</name>
    <dbReference type="NCBI Taxonomy" id="627089"/>
    <lineage>
        <taxon>Bacteria</taxon>
        <taxon>Bacillati</taxon>
        <taxon>Actinomycetota</taxon>
        <taxon>Actinomycetes</taxon>
        <taxon>Mycobacteriales</taxon>
        <taxon>Mycobacteriaceae</taxon>
        <taxon>Mycobacterium</taxon>
    </lineage>
</organism>
<dbReference type="AlphaFoldDB" id="A0A7Z7ING4"/>
<evidence type="ECO:0000259" key="3">
    <source>
        <dbReference type="Pfam" id="PF13556"/>
    </source>
</evidence>
<dbReference type="PANTHER" id="PTHR33744:SF1">
    <property type="entry name" value="DNA-BINDING TRANSCRIPTIONAL ACTIVATOR ADER"/>
    <property type="match status" value="1"/>
</dbReference>
<reference evidence="5 6" key="1">
    <citation type="submission" date="2017-10" db="EMBL/GenBank/DDBJ databases">
        <authorList>
            <consortium name="Urmite Genomes"/>
        </authorList>
    </citation>
    <scope>NUCLEOTIDE SEQUENCE [LARGE SCALE GENOMIC DNA]</scope>
    <source>
        <strain evidence="5 6">FB-527</strain>
    </source>
</reference>
<keyword evidence="6" id="KW-1185">Reference proteome</keyword>
<dbReference type="InterPro" id="IPR051448">
    <property type="entry name" value="CdaR-like_regulators"/>
</dbReference>
<accession>A0A7Z7ING4</accession>
<dbReference type="PANTHER" id="PTHR33744">
    <property type="entry name" value="CARBOHYDRATE DIACID REGULATOR"/>
    <property type="match status" value="1"/>
</dbReference>
<feature type="domain" description="PucR C-terminal helix-turn-helix" evidence="3">
    <location>
        <begin position="354"/>
        <end position="407"/>
    </location>
</feature>
<evidence type="ECO:0000256" key="1">
    <source>
        <dbReference type="ARBA" id="ARBA00006754"/>
    </source>
</evidence>
<dbReference type="InterPro" id="IPR025736">
    <property type="entry name" value="PucR_C-HTH_dom"/>
</dbReference>
<feature type="domain" description="CdaR GGDEF-like" evidence="4">
    <location>
        <begin position="199"/>
        <end position="305"/>
    </location>
</feature>
<evidence type="ECO:0008006" key="7">
    <source>
        <dbReference type="Google" id="ProtNLM"/>
    </source>
</evidence>
<name>A0A7Z7ING4_9MYCO</name>
<dbReference type="InterPro" id="IPR042070">
    <property type="entry name" value="PucR_C-HTH_sf"/>
</dbReference>
<dbReference type="Pfam" id="PF13556">
    <property type="entry name" value="HTH_30"/>
    <property type="match status" value="1"/>
</dbReference>
<dbReference type="EMBL" id="OCTY01000002">
    <property type="protein sequence ID" value="SOJ56859.1"/>
    <property type="molecule type" value="Genomic_DNA"/>
</dbReference>
<dbReference type="Gene3D" id="1.10.10.2840">
    <property type="entry name" value="PucR C-terminal helix-turn-helix domain"/>
    <property type="match status" value="1"/>
</dbReference>
<dbReference type="Pfam" id="PF17853">
    <property type="entry name" value="GGDEF_2"/>
    <property type="match status" value="1"/>
</dbReference>
<proteinExistence type="inferred from homology"/>
<comment type="caution">
    <text evidence="5">The sequence shown here is derived from an EMBL/GenBank/DDBJ whole genome shotgun (WGS) entry which is preliminary data.</text>
</comment>
<dbReference type="InterPro" id="IPR041522">
    <property type="entry name" value="CdaR_GGDEF"/>
</dbReference>
<evidence type="ECO:0000259" key="4">
    <source>
        <dbReference type="Pfam" id="PF17853"/>
    </source>
</evidence>
<evidence type="ECO:0000256" key="2">
    <source>
        <dbReference type="SAM" id="MobiDB-lite"/>
    </source>
</evidence>
<gene>
    <name evidence="5" type="ORF">MSIMFB_04336</name>
</gene>
<evidence type="ECO:0000313" key="5">
    <source>
        <dbReference type="EMBL" id="SOJ56859.1"/>
    </source>
</evidence>
<comment type="similarity">
    <text evidence="1">Belongs to the CdaR family.</text>
</comment>
<evidence type="ECO:0000313" key="6">
    <source>
        <dbReference type="Proteomes" id="UP000554965"/>
    </source>
</evidence>
<feature type="region of interest" description="Disordered" evidence="2">
    <location>
        <begin position="416"/>
        <end position="435"/>
    </location>
</feature>
<protein>
    <recommendedName>
        <fullName evidence="7">Transcriptional activator protein</fullName>
    </recommendedName>
</protein>